<dbReference type="AlphaFoldDB" id="A0A7Z1AEE9"/>
<feature type="domain" description="DUF7577" evidence="2">
    <location>
        <begin position="2"/>
        <end position="24"/>
    </location>
</feature>
<protein>
    <submittedName>
        <fullName evidence="3">Double zinc ribbon</fullName>
    </submittedName>
</protein>
<name>A0A7Z1AEE9_9GAMM</name>
<dbReference type="InterPro" id="IPR055999">
    <property type="entry name" value="DUF7577"/>
</dbReference>
<dbReference type="RefSeq" id="WP_162420233.1">
    <property type="nucleotide sequence ID" value="NZ_MARB01000017.1"/>
</dbReference>
<evidence type="ECO:0000313" key="4">
    <source>
        <dbReference type="Proteomes" id="UP000094769"/>
    </source>
</evidence>
<evidence type="ECO:0000313" key="3">
    <source>
        <dbReference type="EMBL" id="ODJ86787.1"/>
    </source>
</evidence>
<keyword evidence="4" id="KW-1185">Reference proteome</keyword>
<keyword evidence="1" id="KW-0472">Membrane</keyword>
<evidence type="ECO:0000259" key="2">
    <source>
        <dbReference type="Pfam" id="PF24463"/>
    </source>
</evidence>
<feature type="transmembrane region" description="Helical" evidence="1">
    <location>
        <begin position="55"/>
        <end position="78"/>
    </location>
</feature>
<dbReference type="Pfam" id="PF24463">
    <property type="entry name" value="DUF7577"/>
    <property type="match status" value="1"/>
</dbReference>
<comment type="caution">
    <text evidence="3">The sequence shown here is derived from an EMBL/GenBank/DDBJ whole genome shotgun (WGS) entry which is preliminary data.</text>
</comment>
<gene>
    <name evidence="3" type="ORF">CODIS_29300</name>
</gene>
<proteinExistence type="predicted"/>
<dbReference type="Proteomes" id="UP000094769">
    <property type="component" value="Unassembled WGS sequence"/>
</dbReference>
<keyword evidence="1" id="KW-0812">Transmembrane</keyword>
<accession>A0A7Z1AEE9</accession>
<organism evidence="3 4">
    <name type="scientific">Candidatus Thiodiazotropha endolucinida</name>
    <dbReference type="NCBI Taxonomy" id="1655433"/>
    <lineage>
        <taxon>Bacteria</taxon>
        <taxon>Pseudomonadati</taxon>
        <taxon>Pseudomonadota</taxon>
        <taxon>Gammaproteobacteria</taxon>
        <taxon>Chromatiales</taxon>
        <taxon>Sedimenticolaceae</taxon>
        <taxon>Candidatus Thiodiazotropha</taxon>
    </lineage>
</organism>
<evidence type="ECO:0000256" key="1">
    <source>
        <dbReference type="SAM" id="Phobius"/>
    </source>
</evidence>
<keyword evidence="1" id="KW-1133">Transmembrane helix</keyword>
<sequence>MFCPECGTENPDSARFCGNCRHQLSGMTGGSVGSQDNAVVEVGSEKKTVSDGMKYGILAGSLIIPFIGLIMGIIYLAQGESEEKKDVGKLWLYGSIGIIVFYMIISGDF</sequence>
<reference evidence="3 4" key="1">
    <citation type="submission" date="2016-06" db="EMBL/GenBank/DDBJ databases">
        <title>Genome sequence of endosymbiont of Candidatus Endolucinida thiodiazotropha.</title>
        <authorList>
            <person name="Poehlein A."/>
            <person name="Koenig S."/>
            <person name="Heiden S.E."/>
            <person name="Thuermer A."/>
            <person name="Voget S."/>
            <person name="Daniel R."/>
            <person name="Markert S."/>
            <person name="Gros O."/>
            <person name="Schweder T."/>
        </authorList>
    </citation>
    <scope>NUCLEOTIDE SEQUENCE [LARGE SCALE GENOMIC DNA]</scope>
    <source>
        <strain evidence="3 4">COS</strain>
    </source>
</reference>
<feature type="transmembrane region" description="Helical" evidence="1">
    <location>
        <begin position="90"/>
        <end position="107"/>
    </location>
</feature>
<dbReference type="EMBL" id="MARB01000017">
    <property type="protein sequence ID" value="ODJ86787.1"/>
    <property type="molecule type" value="Genomic_DNA"/>
</dbReference>